<gene>
    <name evidence="13" type="primary">LOC109006453</name>
</gene>
<evidence type="ECO:0000256" key="3">
    <source>
        <dbReference type="ARBA" id="ARBA00012313"/>
    </source>
</evidence>
<evidence type="ECO:0000256" key="8">
    <source>
        <dbReference type="ARBA" id="ARBA00023004"/>
    </source>
</evidence>
<evidence type="ECO:0000256" key="9">
    <source>
        <dbReference type="PIRSR" id="PIRSR600823-3"/>
    </source>
</evidence>
<name>A0A6P9DYQ5_JUGRE</name>
<keyword evidence="9" id="KW-0106">Calcium</keyword>
<evidence type="ECO:0000256" key="4">
    <source>
        <dbReference type="ARBA" id="ARBA00022559"/>
    </source>
</evidence>
<dbReference type="GO" id="GO:0020037">
    <property type="term" value="F:heme binding"/>
    <property type="evidence" value="ECO:0007669"/>
    <property type="project" value="InterPro"/>
</dbReference>
<proteinExistence type="inferred from homology"/>
<evidence type="ECO:0000256" key="5">
    <source>
        <dbReference type="ARBA" id="ARBA00022617"/>
    </source>
</evidence>
<dbReference type="GO" id="GO:0006979">
    <property type="term" value="P:response to oxidative stress"/>
    <property type="evidence" value="ECO:0007669"/>
    <property type="project" value="InterPro"/>
</dbReference>
<dbReference type="InterPro" id="IPR010255">
    <property type="entry name" value="Haem_peroxidase_sf"/>
</dbReference>
<dbReference type="InterPro" id="IPR000823">
    <property type="entry name" value="Peroxidase_pln"/>
</dbReference>
<comment type="similarity">
    <text evidence="10">Belongs to the peroxidase family.</text>
</comment>
<keyword evidence="6 9" id="KW-0479">Metal-binding</keyword>
<keyword evidence="7" id="KW-0560">Oxidoreductase</keyword>
<organism evidence="12 13">
    <name type="scientific">Juglans regia</name>
    <name type="common">English walnut</name>
    <dbReference type="NCBI Taxonomy" id="51240"/>
    <lineage>
        <taxon>Eukaryota</taxon>
        <taxon>Viridiplantae</taxon>
        <taxon>Streptophyta</taxon>
        <taxon>Embryophyta</taxon>
        <taxon>Tracheophyta</taxon>
        <taxon>Spermatophyta</taxon>
        <taxon>Magnoliopsida</taxon>
        <taxon>eudicotyledons</taxon>
        <taxon>Gunneridae</taxon>
        <taxon>Pentapetalae</taxon>
        <taxon>rosids</taxon>
        <taxon>fabids</taxon>
        <taxon>Fagales</taxon>
        <taxon>Juglandaceae</taxon>
        <taxon>Juglans</taxon>
    </lineage>
</organism>
<keyword evidence="5" id="KW-0349">Heme</keyword>
<accession>A0A6P9DYQ5</accession>
<protein>
    <recommendedName>
        <fullName evidence="3">peroxidase</fullName>
        <ecNumber evidence="3">1.11.1.7</ecNumber>
    </recommendedName>
</protein>
<evidence type="ECO:0000313" key="12">
    <source>
        <dbReference type="Proteomes" id="UP000235220"/>
    </source>
</evidence>
<dbReference type="PANTHER" id="PTHR31388">
    <property type="entry name" value="PEROXIDASE 72-RELATED"/>
    <property type="match status" value="1"/>
</dbReference>
<dbReference type="GO" id="GO:0140825">
    <property type="term" value="F:lactoperoxidase activity"/>
    <property type="evidence" value="ECO:0007669"/>
    <property type="project" value="UniProtKB-EC"/>
</dbReference>
<dbReference type="EC" id="1.11.1.7" evidence="3"/>
<sequence length="192" mass="21283">MVLVKWQGNRALTEVLVKWFGASSKDNTWESLLESAEPEYEKEEEEASVRRVELKVFKVKVNCTASILLDDTPSVLVEKTALNNARSVRGYEVIDNVKSKVENVCPGIVSCADILAVVARDASVALSSDDEKIAPLDLVAPNSFDNNYFKNLIQKKGLLESDQILFSGRSTDDIVIEYYSKSPSTFISQGQT</sequence>
<evidence type="ECO:0000259" key="11">
    <source>
        <dbReference type="PROSITE" id="PS50873"/>
    </source>
</evidence>
<evidence type="ECO:0000256" key="7">
    <source>
        <dbReference type="ARBA" id="ARBA00023002"/>
    </source>
</evidence>
<dbReference type="GO" id="GO:0009505">
    <property type="term" value="C:plant-type cell wall"/>
    <property type="evidence" value="ECO:0000318"/>
    <property type="project" value="GO_Central"/>
</dbReference>
<dbReference type="Pfam" id="PF00141">
    <property type="entry name" value="peroxidase"/>
    <property type="match status" value="2"/>
</dbReference>
<dbReference type="SUPFAM" id="SSF54160">
    <property type="entry name" value="Chromo domain-like"/>
    <property type="match status" value="1"/>
</dbReference>
<reference evidence="13" key="1">
    <citation type="submission" date="2025-08" db="UniProtKB">
        <authorList>
            <consortium name="RefSeq"/>
        </authorList>
    </citation>
    <scope>IDENTIFICATION</scope>
    <source>
        <tissue evidence="13">Leaves</tissue>
    </source>
</reference>
<evidence type="ECO:0000256" key="2">
    <source>
        <dbReference type="ARBA" id="ARBA00001970"/>
    </source>
</evidence>
<keyword evidence="4" id="KW-0575">Peroxidase</keyword>
<evidence type="ECO:0000256" key="1">
    <source>
        <dbReference type="ARBA" id="ARBA00000189"/>
    </source>
</evidence>
<dbReference type="PROSITE" id="PS50873">
    <property type="entry name" value="PEROXIDASE_4"/>
    <property type="match status" value="1"/>
</dbReference>
<dbReference type="InParanoid" id="A0A6P9DYQ5"/>
<dbReference type="InterPro" id="IPR016197">
    <property type="entry name" value="Chromo-like_dom_sf"/>
</dbReference>
<feature type="binding site" evidence="9">
    <location>
        <position position="66"/>
    </location>
    <ligand>
        <name>Ca(2+)</name>
        <dbReference type="ChEBI" id="CHEBI:29108"/>
        <label>1</label>
    </ligand>
</feature>
<dbReference type="Gene3D" id="1.10.520.10">
    <property type="match status" value="1"/>
</dbReference>
<dbReference type="GO" id="GO:0046872">
    <property type="term" value="F:metal ion binding"/>
    <property type="evidence" value="ECO:0007669"/>
    <property type="project" value="UniProtKB-KW"/>
</dbReference>
<evidence type="ECO:0000256" key="10">
    <source>
        <dbReference type="RuleBase" id="RU004241"/>
    </source>
</evidence>
<dbReference type="PRINTS" id="PR00461">
    <property type="entry name" value="PLPEROXIDASE"/>
</dbReference>
<dbReference type="PANTHER" id="PTHR31388:SF115">
    <property type="entry name" value="PEROXIDASE 5"/>
    <property type="match status" value="1"/>
</dbReference>
<keyword evidence="12" id="KW-1185">Reference proteome</keyword>
<dbReference type="RefSeq" id="XP_035540241.1">
    <property type="nucleotide sequence ID" value="XM_035684348.1"/>
</dbReference>
<keyword evidence="8" id="KW-0408">Iron</keyword>
<dbReference type="OrthoDB" id="2113341at2759"/>
<dbReference type="KEGG" id="jre:109006453"/>
<dbReference type="AlphaFoldDB" id="A0A6P9DYQ5"/>
<dbReference type="GeneID" id="109006453"/>
<comment type="catalytic activity">
    <reaction evidence="1">
        <text>2 a phenolic donor + H2O2 = 2 a phenolic radical donor + 2 H2O</text>
        <dbReference type="Rhea" id="RHEA:56136"/>
        <dbReference type="ChEBI" id="CHEBI:15377"/>
        <dbReference type="ChEBI" id="CHEBI:16240"/>
        <dbReference type="ChEBI" id="CHEBI:139520"/>
        <dbReference type="ChEBI" id="CHEBI:139521"/>
        <dbReference type="EC" id="1.11.1.7"/>
    </reaction>
</comment>
<dbReference type="InterPro" id="IPR002016">
    <property type="entry name" value="Haem_peroxidase"/>
</dbReference>
<feature type="domain" description="Plant heme peroxidase family profile" evidence="11">
    <location>
        <begin position="62"/>
        <end position="146"/>
    </location>
</feature>
<feature type="binding site" evidence="9">
    <location>
        <position position="78"/>
    </location>
    <ligand>
        <name>Ca(2+)</name>
        <dbReference type="ChEBI" id="CHEBI:29108"/>
        <label>1</label>
    </ligand>
</feature>
<evidence type="ECO:0000313" key="13">
    <source>
        <dbReference type="RefSeq" id="XP_035540241.1"/>
    </source>
</evidence>
<dbReference type="SUPFAM" id="SSF48113">
    <property type="entry name" value="Heme-dependent peroxidases"/>
    <property type="match status" value="1"/>
</dbReference>
<evidence type="ECO:0000256" key="6">
    <source>
        <dbReference type="ARBA" id="ARBA00022723"/>
    </source>
</evidence>
<comment type="cofactor">
    <cofactor evidence="2">
        <name>heme b</name>
        <dbReference type="ChEBI" id="CHEBI:60344"/>
    </cofactor>
</comment>
<comment type="cofactor">
    <cofactor evidence="9">
        <name>Ca(2+)</name>
        <dbReference type="ChEBI" id="CHEBI:29108"/>
    </cofactor>
    <text evidence="9">Binds 2 calcium ions per subunit.</text>
</comment>
<dbReference type="Proteomes" id="UP000235220">
    <property type="component" value="Chromosome 13"/>
</dbReference>
<dbReference type="GO" id="GO:0004601">
    <property type="term" value="F:peroxidase activity"/>
    <property type="evidence" value="ECO:0000318"/>
    <property type="project" value="GO_Central"/>
</dbReference>